<feature type="transmembrane region" description="Helical" evidence="1">
    <location>
        <begin position="109"/>
        <end position="128"/>
    </location>
</feature>
<protein>
    <submittedName>
        <fullName evidence="2">Uncharacterized protein</fullName>
    </submittedName>
</protein>
<dbReference type="AlphaFoldDB" id="A0A1I1WR22"/>
<feature type="transmembrane region" description="Helical" evidence="1">
    <location>
        <begin position="182"/>
        <end position="199"/>
    </location>
</feature>
<feature type="transmembrane region" description="Helical" evidence="1">
    <location>
        <begin position="237"/>
        <end position="258"/>
    </location>
</feature>
<dbReference type="EMBL" id="FOMT01000002">
    <property type="protein sequence ID" value="SFD97625.1"/>
    <property type="molecule type" value="Genomic_DNA"/>
</dbReference>
<accession>A0A1I1WR22</accession>
<evidence type="ECO:0000313" key="3">
    <source>
        <dbReference type="Proteomes" id="UP000198855"/>
    </source>
</evidence>
<keyword evidence="1" id="KW-1133">Transmembrane helix</keyword>
<keyword evidence="1" id="KW-0472">Membrane</keyword>
<gene>
    <name evidence="2" type="ORF">SAMN05216378_1833</name>
</gene>
<feature type="transmembrane region" description="Helical" evidence="1">
    <location>
        <begin position="55"/>
        <end position="75"/>
    </location>
</feature>
<sequence>MFVAFSWMKTRNPKIIPFYIAVAGAVYIFELIIFIILDSYVYMPGVLEDPYYDSAIGAIVSNGLIVPSTCTLIAVYGIRFWWILLIAAGFMGVEQTFISLGIFEHHWWKIIYTGIGLTVLFSMGKRFWNMLCHANHSYLFQLIVLYIINVSLQGSILSFYMIFFQQIEYRPGWFENPSRDNLAFATLFVHIDSVLFALLISLRGNWLWKTLLVGILGCIYLWLIWQRLLFTTGIWPVILLILFQIVIIQLLNGIYRIIGREHL</sequence>
<proteinExistence type="predicted"/>
<keyword evidence="1" id="KW-0812">Transmembrane</keyword>
<feature type="transmembrane region" description="Helical" evidence="1">
    <location>
        <begin position="82"/>
        <end position="103"/>
    </location>
</feature>
<feature type="transmembrane region" description="Helical" evidence="1">
    <location>
        <begin position="18"/>
        <end position="43"/>
    </location>
</feature>
<evidence type="ECO:0000256" key="1">
    <source>
        <dbReference type="SAM" id="Phobius"/>
    </source>
</evidence>
<keyword evidence="3" id="KW-1185">Reference proteome</keyword>
<dbReference type="STRING" id="1045775.SAMN05216378_1833"/>
<dbReference type="Proteomes" id="UP000198855">
    <property type="component" value="Unassembled WGS sequence"/>
</dbReference>
<reference evidence="3" key="1">
    <citation type="submission" date="2016-10" db="EMBL/GenBank/DDBJ databases">
        <authorList>
            <person name="Varghese N."/>
            <person name="Submissions S."/>
        </authorList>
    </citation>
    <scope>NUCLEOTIDE SEQUENCE [LARGE SCALE GENOMIC DNA]</scope>
    <source>
        <strain evidence="3">CGMCC 1.10784</strain>
    </source>
</reference>
<name>A0A1I1WR22_9BACL</name>
<evidence type="ECO:0000313" key="2">
    <source>
        <dbReference type="EMBL" id="SFD97625.1"/>
    </source>
</evidence>
<feature type="transmembrane region" description="Helical" evidence="1">
    <location>
        <begin position="206"/>
        <end position="225"/>
    </location>
</feature>
<organism evidence="2 3">
    <name type="scientific">Paenibacillus catalpae</name>
    <dbReference type="NCBI Taxonomy" id="1045775"/>
    <lineage>
        <taxon>Bacteria</taxon>
        <taxon>Bacillati</taxon>
        <taxon>Bacillota</taxon>
        <taxon>Bacilli</taxon>
        <taxon>Bacillales</taxon>
        <taxon>Paenibacillaceae</taxon>
        <taxon>Paenibacillus</taxon>
    </lineage>
</organism>
<feature type="transmembrane region" description="Helical" evidence="1">
    <location>
        <begin position="140"/>
        <end position="162"/>
    </location>
</feature>